<comment type="caution">
    <text evidence="5">The sequence shown here is derived from an EMBL/GenBank/DDBJ whole genome shotgun (WGS) entry which is preliminary data.</text>
</comment>
<evidence type="ECO:0000259" key="4">
    <source>
        <dbReference type="Pfam" id="PF02902"/>
    </source>
</evidence>
<dbReference type="Gene3D" id="3.40.395.10">
    <property type="entry name" value="Adenoviral Proteinase, Chain A"/>
    <property type="match status" value="1"/>
</dbReference>
<evidence type="ECO:0000256" key="2">
    <source>
        <dbReference type="ARBA" id="ARBA00022670"/>
    </source>
</evidence>
<keyword evidence="6" id="KW-1185">Reference proteome</keyword>
<gene>
    <name evidence="5" type="ORF">GQX73_g6542</name>
</gene>
<evidence type="ECO:0000313" key="5">
    <source>
        <dbReference type="EMBL" id="KAF2967028.1"/>
    </source>
</evidence>
<sequence length="367" mass="40222">MKLERTPLKGTLFMKGEKNREAKADFPMGHVLRYRTAQNLCSASCPIQHIDIPGNTIKEPTGSWPEIRGLQSLNYSRDKWLNGHAIEVSTKAYCWGLPKSLQDKIGLTEPGVNPNIWLSGKPGRDALHMAIKTPARRALALIKKTEWSFLPVCSGGNHWVTVVLHKQKRLTDEKKDEWSHVAQMAILDPFREASRMRTIGDRMREWLEKAGAFTFGKDPVKVMWQPLQKDATSCGPRAYWNTKQLMDRLLEMHEAGVSYSNNFWRDLSGWFNEDFVRGEMIGRCAWDGVRQMDWNARVSIEKRTVDLHRPDSAAATAAEVIAATGGTGATAAAVAAIAAIAAVAATTAGVAATTAGVAAAAAAGAAA</sequence>
<organism evidence="5 6">
    <name type="scientific">Xylaria multiplex</name>
    <dbReference type="NCBI Taxonomy" id="323545"/>
    <lineage>
        <taxon>Eukaryota</taxon>
        <taxon>Fungi</taxon>
        <taxon>Dikarya</taxon>
        <taxon>Ascomycota</taxon>
        <taxon>Pezizomycotina</taxon>
        <taxon>Sordariomycetes</taxon>
        <taxon>Xylariomycetidae</taxon>
        <taxon>Xylariales</taxon>
        <taxon>Xylariaceae</taxon>
        <taxon>Xylaria</taxon>
    </lineage>
</organism>
<name>A0A7C8MP45_9PEZI</name>
<keyword evidence="3" id="KW-0378">Hydrolase</keyword>
<protein>
    <recommendedName>
        <fullName evidence="4">Ubiquitin-like protease family profile domain-containing protein</fullName>
    </recommendedName>
</protein>
<evidence type="ECO:0000256" key="1">
    <source>
        <dbReference type="ARBA" id="ARBA00005234"/>
    </source>
</evidence>
<dbReference type="InterPro" id="IPR003653">
    <property type="entry name" value="Peptidase_C48_C"/>
</dbReference>
<dbReference type="OrthoDB" id="5207497at2759"/>
<dbReference type="InParanoid" id="A0A7C8MP45"/>
<dbReference type="GO" id="GO:0008234">
    <property type="term" value="F:cysteine-type peptidase activity"/>
    <property type="evidence" value="ECO:0007669"/>
    <property type="project" value="InterPro"/>
</dbReference>
<dbReference type="Pfam" id="PF02902">
    <property type="entry name" value="Peptidase_C48"/>
    <property type="match status" value="1"/>
</dbReference>
<dbReference type="EMBL" id="WUBL01000075">
    <property type="protein sequence ID" value="KAF2967028.1"/>
    <property type="molecule type" value="Genomic_DNA"/>
</dbReference>
<keyword evidence="2" id="KW-0645">Protease</keyword>
<proteinExistence type="inferred from homology"/>
<comment type="similarity">
    <text evidence="1">Belongs to the peptidase C48 family.</text>
</comment>
<feature type="domain" description="Ubiquitin-like protease family profile" evidence="4">
    <location>
        <begin position="135"/>
        <end position="236"/>
    </location>
</feature>
<reference evidence="5 6" key="1">
    <citation type="submission" date="2019-12" db="EMBL/GenBank/DDBJ databases">
        <title>Draft genome sequence of the ascomycete Xylaria multiplex DSM 110363.</title>
        <authorList>
            <person name="Buettner E."/>
            <person name="Kellner H."/>
        </authorList>
    </citation>
    <scope>NUCLEOTIDE SEQUENCE [LARGE SCALE GENOMIC DNA]</scope>
    <source>
        <strain evidence="5 6">DSM 110363</strain>
    </source>
</reference>
<dbReference type="InterPro" id="IPR038765">
    <property type="entry name" value="Papain-like_cys_pep_sf"/>
</dbReference>
<dbReference type="GO" id="GO:0019783">
    <property type="term" value="F:ubiquitin-like protein peptidase activity"/>
    <property type="evidence" value="ECO:0007669"/>
    <property type="project" value="UniProtKB-ARBA"/>
</dbReference>
<dbReference type="Proteomes" id="UP000481858">
    <property type="component" value="Unassembled WGS sequence"/>
</dbReference>
<evidence type="ECO:0000256" key="3">
    <source>
        <dbReference type="ARBA" id="ARBA00022801"/>
    </source>
</evidence>
<evidence type="ECO:0000313" key="6">
    <source>
        <dbReference type="Proteomes" id="UP000481858"/>
    </source>
</evidence>
<dbReference type="AlphaFoldDB" id="A0A7C8MP45"/>
<accession>A0A7C8MP45</accession>
<dbReference type="SUPFAM" id="SSF54001">
    <property type="entry name" value="Cysteine proteinases"/>
    <property type="match status" value="1"/>
</dbReference>
<dbReference type="GO" id="GO:0006508">
    <property type="term" value="P:proteolysis"/>
    <property type="evidence" value="ECO:0007669"/>
    <property type="project" value="UniProtKB-KW"/>
</dbReference>